<feature type="domain" description="PLAT" evidence="3">
    <location>
        <begin position="1541"/>
        <end position="1666"/>
    </location>
</feature>
<feature type="signal peptide" evidence="2">
    <location>
        <begin position="1"/>
        <end position="22"/>
    </location>
</feature>
<dbReference type="Gene3D" id="2.40.180.10">
    <property type="entry name" value="Catalase core domain"/>
    <property type="match status" value="5"/>
</dbReference>
<dbReference type="Proteomes" id="UP000286415">
    <property type="component" value="Unassembled WGS sequence"/>
</dbReference>
<feature type="domain" description="PLAT" evidence="3">
    <location>
        <begin position="367"/>
        <end position="495"/>
    </location>
</feature>
<dbReference type="InterPro" id="IPR052970">
    <property type="entry name" value="Inner_ear_hair_cell_LOXHD"/>
</dbReference>
<feature type="domain" description="PLAT" evidence="3">
    <location>
        <begin position="2133"/>
        <end position="2258"/>
    </location>
</feature>
<feature type="domain" description="PLAT" evidence="3">
    <location>
        <begin position="2301"/>
        <end position="2433"/>
    </location>
</feature>
<feature type="domain" description="PLAT" evidence="3">
    <location>
        <begin position="2006"/>
        <end position="2120"/>
    </location>
</feature>
<dbReference type="PANTHER" id="PTHR45901">
    <property type="entry name" value="PROTEIN CBG12474"/>
    <property type="match status" value="1"/>
</dbReference>
<accession>A0A8T1MS02</accession>
<dbReference type="OrthoDB" id="5322100at2759"/>
<name>A0A8T1MS02_CLOSI</name>
<evidence type="ECO:0000313" key="5">
    <source>
        <dbReference type="Proteomes" id="UP000286415"/>
    </source>
</evidence>
<evidence type="ECO:0000256" key="2">
    <source>
        <dbReference type="SAM" id="SignalP"/>
    </source>
</evidence>
<evidence type="ECO:0000313" key="4">
    <source>
        <dbReference type="EMBL" id="KAG5451789.1"/>
    </source>
</evidence>
<feature type="domain" description="PLAT" evidence="3">
    <location>
        <begin position="823"/>
        <end position="942"/>
    </location>
</feature>
<feature type="domain" description="PLAT" evidence="3">
    <location>
        <begin position="1259"/>
        <end position="1376"/>
    </location>
</feature>
<sequence length="2580" mass="292724">QQPWRCFIHLTLRTLFLQIFTGKLIHKCVIELNRFCAFNGMPQYDSLYDPHLVEFYNRKSRFSHFGCKKTNRNKHYDYPPESQLYRVTQGDNARTIPIRPFTLYKVLLSTADVPNAGSSANVFVTLKGEWGSSARQKLKKASKTTRDKRLHLLPGSTHTFYVISPDLGEIRSILLEYDGMTKEDSWLLESAQVLHPLTRRRYMFLCNHWFSPYKEDGRVERELLGVRSVEAKYTILVVTGDQEGCGTDSNVFVTIYGRTGITPRIELAPELLRENSKKQLPFARGTSSTFTVRAPSVGALTKIRISQNASGRFPHWFIERLVVTNLAHPRWTYYFNCSFWLSPTYADGKLSRLVRGFREPTGLGGEAEYRLTFYTSDRPGAGTTADVFVQLHGEVGTSREMWLNDPSCIKEHTKKPVTPIRFPRGSCVKIHLAPCQQYGYLERLTVGHNNRGESPSWCLEKVIVDELRLQRVFEFPCRDWIGPPWSKQLYCSSVRSKDGYQDNWQKLPLEFRILTGDSPDAGTTSRVFIQLQGPEEKNAGKSQARTCSERRLFSAASDSTSSMAMSINSDSSKVHEPYITPYIWFSDGPFERGRVATFRIDLAVPACISPIGKLYVGHDNSGDSPSWFLDKIIVDCPTTGVQQTFIGSCWLLKEKGRKKVQKLLDEDRKQRKHFEPKIPWLLSVFTSDRAQGHTVPTVSIMLYGTCGKTKDIELNRTLLEDQTNWNPECIKTEKTLFQRGAEDVFRLNLEDIGVPYKLRVSNNNGESSSSWHLDKMVLSSLNNNEEEYLFPCNRWLSRTEDDGSVTRELPATGDRIVSNPPVHKYRLKLFTRTRAGLGLRGKVCVNLVGERGDTGDRWLTVPTSDKKIGGEEQMTEFIIEAVDLKTLKKLHIGHDGQHPGDGWYLSRVVVEQADNPSKSTTFECHQWLDMSSEDGCLMKEFVASGATESVYHKMKLFTGPGGTFRPDTKISIRLIGKKDNDTGAIRLRPSTTVLHREDRINEFYFFAPDVGELKTLRLWDEGSSHSGSWFLDSITLTVPHCGLCYTFDVHRWIYSGEAPDAADIGLTPTLTETVAKGVPHEIVLFKDSRQPSDLCEFKASIQLYGMPLYRRTGVIPLSVQPEVQVNRLTVHEEDVGRLQKVHIRCKAIDDNMKWPIRRILIRKPVSYQAVSDHATSVTRHSDNLKHGNKSTKNSTGFDCGAAQSEFDGPYPGLLDHSQMENYWFIVDDECMQSTGNLVAVCEIPATTEDGRLLNKLTESKYEILVKAGNASNSGKRSMYIILCGQESDSAEVELRSQTGKSIQSNGVDQFELTLVGLGELQTVKIRRDEAAESTDWYLEWILIKTSNSRQRLEYLFPCYFFLSRDREDGLVSTEITPATSDVFRRWKDGKDIKDCIALPIAGGLTTFVIRVRTGTEFGAGTNARVFIELFGENGCTGALQLSNSRDENGRKKRNMFESGGMDSFTVRTDHVGSVTKIRIGHDSSGASSAWQVDQVEVESSELNRIWTFRCNRWLLPAARGHHVEAEFKTLDELTRPLRPTMTFEVKVHTTEMSGSPRMTAKVFLQLFGRDGEVRDPILLTRKKEKGSPFKPGAVDTFLIDTDHIPLPLQKIRLWHDGRGTQPNWNVSRVELKLIHPDDQVNETMVFPCEKWLSADEGDMALERLLYPAPAVAEIQLAREEIQPEANLRQYEIHVTTGDEQNAGTDANVYLTLYGENGDSGERKLAESQTHRNKFEAGNTDIFDWDLEDLGKLYKARIRHDGSGPGASWFLSRIEVHLREAEVASITQEAHQSSTLTEPTVFYCNRWLSTQHDDCSIDRILYAHDYRETESLTSLHTSPNKFPADYPPYLSGTFIFPRPSSDKVQQANHSVTPTVPYHVRVVTGSIKHAATPGPVWIKCIGRHGEDIGKFLLFNEVRGTALRKGTTDKFVFDAPAIDALSEIEVGNESVNGTETGWFLKHVQILLTHIGKCYQFNCNTWISRTRGDKKPVKGFSIFRDQIIIGVPLITYQLMITTCDVESAGTDSDVYLQLFGSLGMSSERLVEKKDMFERGSSCHFQMEFEDVGDLQKIRVRQDPQGERRHWKLDRVEIIKGDLTYCFETDGGQWLSSKHGDRKLNWTDMVASVNGKKQLDNVDLKILVKTSDVAGAGTDCGIFLQLFGEHGDSGPWRLTECQNNPTPFKNNALDEFFLRGIPELGSIARCSVWLKQKGRQHSWHCAWIEVTELLPDQYPRLARHWRFECNRWLSPKEGDRQTAWDLPCSEEFVDDPVRGHVNDLEELQTSLATTDVALMTERPEVEPGDVVYTVDVHTGMRKNAETSNDAWLTVSGSRGTTRTLEINNSEDSPILQSGQTNKFNLFSQPVGTLEKLNLGLVQYQEQTILSVSAPTDMRNHDSHWFCEWVKVRDPVSRRTYIFQVNKWIESAKRHSTWSKMILDVTEVIEDPSLMALQSLKARPIIRYKVSVYTGSRLSGGTDANVYITLFAEQPGLSSGRRALKKDGRNLFERNNLDEFQIHCIDLGKITRLRIEHDNTSTRTNWFLDKVRITNMDTGATINFPCEQWLSKKRGDGRLWKELISVPENI</sequence>
<keyword evidence="5" id="KW-1185">Reference proteome</keyword>
<feature type="chain" id="PRO_5035805587" evidence="2">
    <location>
        <begin position="23"/>
        <end position="2580"/>
    </location>
</feature>
<feature type="domain" description="PLAT" evidence="3">
    <location>
        <begin position="1874"/>
        <end position="1993"/>
    </location>
</feature>
<gene>
    <name evidence="4" type="ORF">CSKR_201515</name>
</gene>
<feature type="non-terminal residue" evidence="4">
    <location>
        <position position="1"/>
    </location>
</feature>
<feature type="domain" description="PLAT" evidence="3">
    <location>
        <begin position="2456"/>
        <end position="2574"/>
    </location>
</feature>
<comment type="caution">
    <text evidence="4">The sequence shown here is derived from an EMBL/GenBank/DDBJ whole genome shotgun (WGS) entry which is preliminary data.</text>
</comment>
<feature type="domain" description="PLAT" evidence="3">
    <location>
        <begin position="950"/>
        <end position="1067"/>
    </location>
</feature>
<dbReference type="Gene3D" id="2.60.60.20">
    <property type="entry name" value="PLAT/LH2 domain"/>
    <property type="match status" value="11"/>
</dbReference>
<feature type="domain" description="PLAT" evidence="3">
    <location>
        <begin position="231"/>
        <end position="355"/>
    </location>
</feature>
<dbReference type="SMART" id="SM00308">
    <property type="entry name" value="LH2"/>
    <property type="match status" value="8"/>
</dbReference>
<dbReference type="SUPFAM" id="SSF49723">
    <property type="entry name" value="Lipase/lipooxygenase domain (PLAT/LH2 domain)"/>
    <property type="match status" value="16"/>
</dbReference>
<dbReference type="Pfam" id="PF01477">
    <property type="entry name" value="PLAT"/>
    <property type="match status" value="16"/>
</dbReference>
<protein>
    <submittedName>
        <fullName evidence="4">Lipoxygenase y domain-containing protein 1</fullName>
    </submittedName>
</protein>
<reference evidence="4 5" key="1">
    <citation type="journal article" date="2018" name="Biotechnol. Adv.">
        <title>Improved genomic resources and new bioinformatic workflow for the carcinogenic parasite Clonorchis sinensis: Biotechnological implications.</title>
        <authorList>
            <person name="Wang D."/>
            <person name="Korhonen P.K."/>
            <person name="Gasser R.B."/>
            <person name="Young N.D."/>
        </authorList>
    </citation>
    <scope>NUCLEOTIDE SEQUENCE [LARGE SCALE GENOMIC DNA]</scope>
    <source>
        <strain evidence="4">Cs-k2</strain>
    </source>
</reference>
<dbReference type="PROSITE" id="PS50095">
    <property type="entry name" value="PLAT"/>
    <property type="match status" value="16"/>
</dbReference>
<evidence type="ECO:0000256" key="1">
    <source>
        <dbReference type="PROSITE-ProRule" id="PRU00152"/>
    </source>
</evidence>
<dbReference type="PANTHER" id="PTHR45901:SF7">
    <property type="entry name" value="OXYGEN-REGULATED PROTEIN 1"/>
    <property type="match status" value="1"/>
</dbReference>
<organism evidence="4 5">
    <name type="scientific">Clonorchis sinensis</name>
    <name type="common">Chinese liver fluke</name>
    <dbReference type="NCBI Taxonomy" id="79923"/>
    <lineage>
        <taxon>Eukaryota</taxon>
        <taxon>Metazoa</taxon>
        <taxon>Spiralia</taxon>
        <taxon>Lophotrochozoa</taxon>
        <taxon>Platyhelminthes</taxon>
        <taxon>Trematoda</taxon>
        <taxon>Digenea</taxon>
        <taxon>Opisthorchiida</taxon>
        <taxon>Opisthorchiata</taxon>
        <taxon>Opisthorchiidae</taxon>
        <taxon>Clonorchis</taxon>
    </lineage>
</organism>
<keyword evidence="2" id="KW-0732">Signal</keyword>
<reference evidence="4 5" key="2">
    <citation type="journal article" date="2021" name="Genomics">
        <title>High-quality reference genome for Clonorchis sinensis.</title>
        <authorList>
            <person name="Young N.D."/>
            <person name="Stroehlein A.J."/>
            <person name="Kinkar L."/>
            <person name="Wang T."/>
            <person name="Sohn W.M."/>
            <person name="Chang B.C.H."/>
            <person name="Kaur P."/>
            <person name="Weisz D."/>
            <person name="Dudchenko O."/>
            <person name="Aiden E.L."/>
            <person name="Korhonen P.K."/>
            <person name="Gasser R.B."/>
        </authorList>
    </citation>
    <scope>NUCLEOTIDE SEQUENCE [LARGE SCALE GENOMIC DNA]</scope>
    <source>
        <strain evidence="4">Cs-k2</strain>
    </source>
</reference>
<feature type="domain" description="PLAT" evidence="3">
    <location>
        <begin position="1688"/>
        <end position="1821"/>
    </location>
</feature>
<dbReference type="CDD" id="cd01756">
    <property type="entry name" value="PLAT_repeat"/>
    <property type="match status" value="2"/>
</dbReference>
<dbReference type="EMBL" id="NIRI02000042">
    <property type="protein sequence ID" value="KAG5451789.1"/>
    <property type="molecule type" value="Genomic_DNA"/>
</dbReference>
<feature type="domain" description="PLAT" evidence="3">
    <location>
        <begin position="678"/>
        <end position="810"/>
    </location>
</feature>
<feature type="domain" description="PLAT" evidence="3">
    <location>
        <begin position="1405"/>
        <end position="1528"/>
    </location>
</feature>
<feature type="domain" description="PLAT" evidence="3">
    <location>
        <begin position="102"/>
        <end position="224"/>
    </location>
</feature>
<proteinExistence type="predicted"/>
<comment type="caution">
    <text evidence="1">Lacks conserved residue(s) required for the propagation of feature annotation.</text>
</comment>
<feature type="domain" description="PLAT" evidence="3">
    <location>
        <begin position="507"/>
        <end position="665"/>
    </location>
</feature>
<dbReference type="InterPro" id="IPR036392">
    <property type="entry name" value="PLAT/LH2_dom_sf"/>
</dbReference>
<evidence type="ECO:0000259" key="3">
    <source>
        <dbReference type="PROSITE" id="PS50095"/>
    </source>
</evidence>
<dbReference type="InterPro" id="IPR001024">
    <property type="entry name" value="PLAT/LH2_dom"/>
</dbReference>